<dbReference type="InterPro" id="IPR029525">
    <property type="entry name" value="INO80C/Ies6"/>
</dbReference>
<name>A0ABR4QT56_9CEST</name>
<evidence type="ECO:0000313" key="1">
    <source>
        <dbReference type="EMBL" id="KAL5112740.1"/>
    </source>
</evidence>
<dbReference type="EMBL" id="JAKROA010000001">
    <property type="protein sequence ID" value="KAL5112740.1"/>
    <property type="molecule type" value="Genomic_DNA"/>
</dbReference>
<gene>
    <name evidence="1" type="ORF">TcWFU_008491</name>
</gene>
<evidence type="ECO:0000313" key="2">
    <source>
        <dbReference type="Proteomes" id="UP001651158"/>
    </source>
</evidence>
<dbReference type="Proteomes" id="UP001651158">
    <property type="component" value="Unassembled WGS sequence"/>
</dbReference>
<sequence>MISDCNELHYQSGRLHLARGLLRVTMERQPYHFKKQSLNKAQKKPPTRTLRQLINAECQYHWPPGSILYNQIEAPPSLRPGIKVSDISGFPTSLQEPVTKLRYATADEYRTIKDLPPDVVKGYLLLRNAHSDTII</sequence>
<dbReference type="PANTHER" id="PTHR31200">
    <property type="entry name" value="INO80 COMPLEX SUBUNIT C"/>
    <property type="match status" value="1"/>
</dbReference>
<dbReference type="PANTHER" id="PTHR31200:SF1">
    <property type="entry name" value="INO80 COMPLEX SUBUNIT C"/>
    <property type="match status" value="1"/>
</dbReference>
<protein>
    <submittedName>
        <fullName evidence="1">INO80 complex subunit C</fullName>
    </submittedName>
</protein>
<keyword evidence="2" id="KW-1185">Reference proteome</keyword>
<reference evidence="1 2" key="1">
    <citation type="journal article" date="2022" name="Front. Cell. Infect. Microbiol.">
        <title>The Genomes of Two Strains of Taenia crassiceps the Animal Model for the Study of Human Cysticercosis.</title>
        <authorList>
            <person name="Bobes R.J."/>
            <person name="Estrada K."/>
            <person name="Rios-Valencia D.G."/>
            <person name="Calderon-Gallegos A."/>
            <person name="de la Torre P."/>
            <person name="Carrero J.C."/>
            <person name="Sanchez-Flores A."/>
            <person name="Laclette J.P."/>
        </authorList>
    </citation>
    <scope>NUCLEOTIDE SEQUENCE [LARGE SCALE GENOMIC DNA]</scope>
    <source>
        <strain evidence="1">WFUcys</strain>
    </source>
</reference>
<proteinExistence type="predicted"/>
<organism evidence="1 2">
    <name type="scientific">Taenia crassiceps</name>
    <dbReference type="NCBI Taxonomy" id="6207"/>
    <lineage>
        <taxon>Eukaryota</taxon>
        <taxon>Metazoa</taxon>
        <taxon>Spiralia</taxon>
        <taxon>Lophotrochozoa</taxon>
        <taxon>Platyhelminthes</taxon>
        <taxon>Cestoda</taxon>
        <taxon>Eucestoda</taxon>
        <taxon>Cyclophyllidea</taxon>
        <taxon>Taeniidae</taxon>
        <taxon>Taenia</taxon>
    </lineage>
</organism>
<accession>A0ABR4QT56</accession>
<comment type="caution">
    <text evidence="1">The sequence shown here is derived from an EMBL/GenBank/DDBJ whole genome shotgun (WGS) entry which is preliminary data.</text>
</comment>